<dbReference type="RefSeq" id="WP_275120255.1">
    <property type="nucleotide sequence ID" value="NZ_JAOTPO010000018.1"/>
</dbReference>
<sequence length="247" mass="29675">MNLLTTKEKAQHHLNGWKLNAIQHFEEKMTNRQHLFPCIPATQAFALSHLRYGFVGHPDDDLTSYELAQVLKEYSENYRHFGKYTTLIVLFKGSHEENITVEEYEQKYWNLLNKVTELDEKRWPEHIPQDPHENEWEFCFHGEPYFMYCATPAHTHRNSRSFPYFMMAITPRWVLQQFNASPDYAAKMKTKIRKRLAAYDHIEAHPELKKYGEDDNYEWKQYFLHDDETALSKCPFHRAQQLMNKKK</sequence>
<evidence type="ECO:0000313" key="1">
    <source>
        <dbReference type="EMBL" id="MDE5415654.1"/>
    </source>
</evidence>
<dbReference type="Proteomes" id="UP001148125">
    <property type="component" value="Unassembled WGS sequence"/>
</dbReference>
<dbReference type="PANTHER" id="PTHR40045:SF1">
    <property type="entry name" value="YQCI_YCGG FAMILY PROTEIN"/>
    <property type="match status" value="1"/>
</dbReference>
<organism evidence="1 2">
    <name type="scientific">Alkalihalobacterium chitinilyticum</name>
    <dbReference type="NCBI Taxonomy" id="2980103"/>
    <lineage>
        <taxon>Bacteria</taxon>
        <taxon>Bacillati</taxon>
        <taxon>Bacillota</taxon>
        <taxon>Bacilli</taxon>
        <taxon>Bacillales</taxon>
        <taxon>Bacillaceae</taxon>
        <taxon>Alkalihalobacterium</taxon>
    </lineage>
</organism>
<dbReference type="InterPro" id="IPR014988">
    <property type="entry name" value="Uncharacterised_YqcI/YcgG"/>
</dbReference>
<dbReference type="EMBL" id="JAOTPO010000018">
    <property type="protein sequence ID" value="MDE5415654.1"/>
    <property type="molecule type" value="Genomic_DNA"/>
</dbReference>
<dbReference type="Pfam" id="PF08892">
    <property type="entry name" value="YqcI_YcgG"/>
    <property type="match status" value="1"/>
</dbReference>
<evidence type="ECO:0000313" key="2">
    <source>
        <dbReference type="Proteomes" id="UP001148125"/>
    </source>
</evidence>
<gene>
    <name evidence="1" type="ORF">N7Z68_20100</name>
</gene>
<accession>A0ABT5VJM5</accession>
<reference evidence="1" key="1">
    <citation type="submission" date="2024-05" db="EMBL/GenBank/DDBJ databases">
        <title>Alkalihalobacillus sp. strain MEB203 novel alkaliphilic bacterium from Lonar Lake, India.</title>
        <authorList>
            <person name="Joshi A."/>
            <person name="Thite S."/>
            <person name="Mengade P."/>
        </authorList>
    </citation>
    <scope>NUCLEOTIDE SEQUENCE</scope>
    <source>
        <strain evidence="1">MEB 203</strain>
    </source>
</reference>
<proteinExistence type="predicted"/>
<protein>
    <submittedName>
        <fullName evidence="1">YqcI/YcgG family protein</fullName>
    </submittedName>
</protein>
<comment type="caution">
    <text evidence="1">The sequence shown here is derived from an EMBL/GenBank/DDBJ whole genome shotgun (WGS) entry which is preliminary data.</text>
</comment>
<dbReference type="PANTHER" id="PTHR40045">
    <property type="entry name" value="YCGG FAMILY PROTEIN"/>
    <property type="match status" value="1"/>
</dbReference>
<keyword evidence="2" id="KW-1185">Reference proteome</keyword>
<name>A0ABT5VJM5_9BACI</name>